<comment type="caution">
    <text evidence="2">The sequence shown here is derived from an EMBL/GenBank/DDBJ whole genome shotgun (WGS) entry which is preliminary data.</text>
</comment>
<dbReference type="GO" id="GO:0043683">
    <property type="term" value="P:type IV pilus assembly"/>
    <property type="evidence" value="ECO:0007669"/>
    <property type="project" value="TreeGrafter"/>
</dbReference>
<evidence type="ECO:0000313" key="3">
    <source>
        <dbReference type="Proteomes" id="UP000240481"/>
    </source>
</evidence>
<dbReference type="EMBL" id="PYLZ01000007">
    <property type="protein sequence ID" value="PSW23835.1"/>
    <property type="molecule type" value="Genomic_DNA"/>
</dbReference>
<dbReference type="InterPro" id="IPR007813">
    <property type="entry name" value="PilN"/>
</dbReference>
<feature type="transmembrane region" description="Helical" evidence="1">
    <location>
        <begin position="21"/>
        <end position="45"/>
    </location>
</feature>
<dbReference type="PANTHER" id="PTHR40278">
    <property type="entry name" value="DNA UTILIZATION PROTEIN HOFN"/>
    <property type="match status" value="1"/>
</dbReference>
<accession>A0A0J8XYP9</accession>
<keyword evidence="1" id="KW-1133">Transmembrane helix</keyword>
<dbReference type="PANTHER" id="PTHR40278:SF2">
    <property type="entry name" value="TYPE IV PILUS INNER MEMBRANE COMPONENT PILN"/>
    <property type="match status" value="1"/>
</dbReference>
<dbReference type="OrthoDB" id="5296173at2"/>
<dbReference type="AlphaFoldDB" id="A0A0J8XYP9"/>
<name>A0A0J8XYP9_9GAMM</name>
<gene>
    <name evidence="2" type="ORF">C9I94_14160</name>
</gene>
<reference evidence="2 3" key="1">
    <citation type="submission" date="2018-01" db="EMBL/GenBank/DDBJ databases">
        <title>Whole genome sequencing of Histamine producing bacteria.</title>
        <authorList>
            <person name="Butler K."/>
        </authorList>
    </citation>
    <scope>NUCLEOTIDE SEQUENCE [LARGE SCALE GENOMIC DNA]</scope>
    <source>
        <strain evidence="2 3">DSM 24669</strain>
    </source>
</reference>
<dbReference type="GO" id="GO:0043107">
    <property type="term" value="P:type IV pilus-dependent motility"/>
    <property type="evidence" value="ECO:0007669"/>
    <property type="project" value="TreeGrafter"/>
</dbReference>
<dbReference type="Proteomes" id="UP000240481">
    <property type="component" value="Unassembled WGS sequence"/>
</dbReference>
<dbReference type="InterPro" id="IPR052534">
    <property type="entry name" value="Extracell_DNA_Util/SecSys_Comp"/>
</dbReference>
<sequence length="201" mass="23150">MIKQINLLPWREQQRLQHKKRFIGGIVSTLLLVLFVQIGVAQYFLEQHNIQRARNQTLHQEIAVLEHRLSILPELDRQRDALNKRLHVIADIQRERNRVTRLFSVLPGLIPQGVYLESLVLNNNTVDLHGFGDSNGRLATFLGNIERTIWLNDVAMHSIVATKGEAQQDLTRFNASFSMLARGAMKQTEVSSTDQLVRRRQ</sequence>
<dbReference type="STRING" id="680026.AB733_11440"/>
<dbReference type="RefSeq" id="WP_048898883.1">
    <property type="nucleotide sequence ID" value="NZ_AP024852.1"/>
</dbReference>
<protein>
    <submittedName>
        <fullName evidence="2">Pilus assembly protein PilS</fullName>
    </submittedName>
</protein>
<proteinExistence type="predicted"/>
<keyword evidence="3" id="KW-1185">Reference proteome</keyword>
<evidence type="ECO:0000313" key="2">
    <source>
        <dbReference type="EMBL" id="PSW23835.1"/>
    </source>
</evidence>
<keyword evidence="1" id="KW-0472">Membrane</keyword>
<keyword evidence="1" id="KW-0812">Transmembrane</keyword>
<dbReference type="Pfam" id="PF05137">
    <property type="entry name" value="PilN"/>
    <property type="match status" value="1"/>
</dbReference>
<evidence type="ECO:0000256" key="1">
    <source>
        <dbReference type="SAM" id="Phobius"/>
    </source>
</evidence>
<organism evidence="2 3">
    <name type="scientific">Photobacterium swingsii</name>
    <dbReference type="NCBI Taxonomy" id="680026"/>
    <lineage>
        <taxon>Bacteria</taxon>
        <taxon>Pseudomonadati</taxon>
        <taxon>Pseudomonadota</taxon>
        <taxon>Gammaproteobacteria</taxon>
        <taxon>Vibrionales</taxon>
        <taxon>Vibrionaceae</taxon>
        <taxon>Photobacterium</taxon>
    </lineage>
</organism>